<proteinExistence type="predicted"/>
<reference evidence="2 3" key="1">
    <citation type="submission" date="2018-01" db="EMBL/GenBank/DDBJ databases">
        <title>A novel member of the phylum Bacteroidetes isolated from glacier ice.</title>
        <authorList>
            <person name="Liu Q."/>
            <person name="Xin Y.-H."/>
        </authorList>
    </citation>
    <scope>NUCLEOTIDE SEQUENCE [LARGE SCALE GENOMIC DNA]</scope>
    <source>
        <strain evidence="2 3">RB1R16</strain>
    </source>
</reference>
<comment type="caution">
    <text evidence="2">The sequence shown here is derived from an EMBL/GenBank/DDBJ whole genome shotgun (WGS) entry which is preliminary data.</text>
</comment>
<accession>A0A2S7ST25</accession>
<dbReference type="OrthoDB" id="645535at2"/>
<dbReference type="RefSeq" id="WP_105040529.1">
    <property type="nucleotide sequence ID" value="NZ_PPSL01000005.1"/>
</dbReference>
<evidence type="ECO:0000256" key="1">
    <source>
        <dbReference type="SAM" id="MobiDB-lite"/>
    </source>
</evidence>
<dbReference type="EMBL" id="PPSL01000005">
    <property type="protein sequence ID" value="PQJ09757.1"/>
    <property type="molecule type" value="Genomic_DNA"/>
</dbReference>
<dbReference type="Proteomes" id="UP000239872">
    <property type="component" value="Unassembled WGS sequence"/>
</dbReference>
<gene>
    <name evidence="2" type="ORF">CJD36_017675</name>
</gene>
<feature type="compositionally biased region" description="Basic and acidic residues" evidence="1">
    <location>
        <begin position="92"/>
        <end position="113"/>
    </location>
</feature>
<protein>
    <submittedName>
        <fullName evidence="2">Uncharacterized protein</fullName>
    </submittedName>
</protein>
<name>A0A2S7ST25_9BACT</name>
<keyword evidence="3" id="KW-1185">Reference proteome</keyword>
<evidence type="ECO:0000313" key="3">
    <source>
        <dbReference type="Proteomes" id="UP000239872"/>
    </source>
</evidence>
<evidence type="ECO:0000313" key="2">
    <source>
        <dbReference type="EMBL" id="PQJ09757.1"/>
    </source>
</evidence>
<organism evidence="2 3">
    <name type="scientific">Flavipsychrobacter stenotrophus</name>
    <dbReference type="NCBI Taxonomy" id="2077091"/>
    <lineage>
        <taxon>Bacteria</taxon>
        <taxon>Pseudomonadati</taxon>
        <taxon>Bacteroidota</taxon>
        <taxon>Chitinophagia</taxon>
        <taxon>Chitinophagales</taxon>
        <taxon>Chitinophagaceae</taxon>
        <taxon>Flavipsychrobacter</taxon>
    </lineage>
</organism>
<feature type="region of interest" description="Disordered" evidence="1">
    <location>
        <begin position="92"/>
        <end position="123"/>
    </location>
</feature>
<sequence length="284" mass="33028">MDNQSKNCTYCHSPFVGCRSTRKYCSDRCKQAAFYSRAAQSTGSCNGITPLDSNERTAEEYNNIKDTVPLGFPTDKTDIVRPLPLYEEQPNDKMTFDVKKGDGQSDRGRRSESNHGYGAPALYGRKTKPVKEEQYRWVRSDFIDDIGDYTNTNDMASHMFQYPNKYWYSSDIEKVKWVSIRFRCIIENLLRLDRTIVERKTLITLREAINAMVASRNFKSIPANYPMKNEVVEWQKNIARAAKNADREVRFKLRTENKVKLICLRFQLADIVPFIKFSNLDFTK</sequence>
<dbReference type="AlphaFoldDB" id="A0A2S7ST25"/>